<dbReference type="InterPro" id="IPR010854">
    <property type="entry name" value="YdgH/BhsA/McbA-like_dom"/>
</dbReference>
<evidence type="ECO:0000313" key="4">
    <source>
        <dbReference type="Proteomes" id="UP000019194"/>
    </source>
</evidence>
<comment type="caution">
    <text evidence="3">The sequence shown here is derived from an EMBL/GenBank/DDBJ whole genome shotgun (WGS) entry which is preliminary data.</text>
</comment>
<dbReference type="Proteomes" id="UP000019194">
    <property type="component" value="Unassembled WGS sequence"/>
</dbReference>
<evidence type="ECO:0000256" key="1">
    <source>
        <dbReference type="SAM" id="SignalP"/>
    </source>
</evidence>
<feature type="domain" description="YdgH/BhsA/McbA-like" evidence="2">
    <location>
        <begin position="35"/>
        <end position="78"/>
    </location>
</feature>
<dbReference type="EMBL" id="CBWP010000050">
    <property type="protein sequence ID" value="CDL38803.1"/>
    <property type="molecule type" value="Genomic_DNA"/>
</dbReference>
<sequence>MMNINFTRVITMKNIKLLAAAGFLSVVSFSGMAQTVSVTASTLDSAEAKIAAKAKEAQTSYKILSAYTGNRVHMTAKLGD</sequence>
<reference evidence="3 4" key="1">
    <citation type="submission" date="2013-10" db="EMBL/GenBank/DDBJ databases">
        <title>Antibiotic resistance diversity of beta-lactamase producers in the General Hospital Vienna.</title>
        <authorList>
            <person name="Barisic I."/>
            <person name="Mitteregger D."/>
            <person name="Hirschl A.M."/>
            <person name="Noehammer C."/>
            <person name="Wiesinger-Mayr H."/>
        </authorList>
    </citation>
    <scope>NUCLEOTIDE SEQUENCE [LARGE SCALE GENOMIC DNA]</scope>
    <source>
        <strain evidence="3 4">ISC11</strain>
    </source>
</reference>
<evidence type="ECO:0000313" key="3">
    <source>
        <dbReference type="EMBL" id="CDL38803.1"/>
    </source>
</evidence>
<accession>A0A7G2IQH6</accession>
<dbReference type="AlphaFoldDB" id="A0A7G2IQH6"/>
<organism evidence="3 4">
    <name type="scientific">Citrobacter freundii</name>
    <dbReference type="NCBI Taxonomy" id="546"/>
    <lineage>
        <taxon>Bacteria</taxon>
        <taxon>Pseudomonadati</taxon>
        <taxon>Pseudomonadota</taxon>
        <taxon>Gammaproteobacteria</taxon>
        <taxon>Enterobacterales</taxon>
        <taxon>Enterobacteriaceae</taxon>
        <taxon>Citrobacter</taxon>
        <taxon>Citrobacter freundii complex</taxon>
    </lineage>
</organism>
<name>A0A7G2IQH6_CITFR</name>
<evidence type="ECO:0000259" key="2">
    <source>
        <dbReference type="Pfam" id="PF07338"/>
    </source>
</evidence>
<feature type="signal peptide" evidence="1">
    <location>
        <begin position="1"/>
        <end position="33"/>
    </location>
</feature>
<dbReference type="SUPFAM" id="SSF159871">
    <property type="entry name" value="YdgH-like"/>
    <property type="match status" value="1"/>
</dbReference>
<dbReference type="InterPro" id="IPR036275">
    <property type="entry name" value="YdgH-like_sf"/>
</dbReference>
<dbReference type="Pfam" id="PF07338">
    <property type="entry name" value="YdgH_BhsA-like"/>
    <property type="match status" value="1"/>
</dbReference>
<proteinExistence type="predicted"/>
<protein>
    <recommendedName>
        <fullName evidence="2">YdgH/BhsA/McbA-like domain-containing protein</fullName>
    </recommendedName>
</protein>
<keyword evidence="1" id="KW-0732">Signal</keyword>
<feature type="chain" id="PRO_5028993789" description="YdgH/BhsA/McbA-like domain-containing protein" evidence="1">
    <location>
        <begin position="34"/>
        <end position="80"/>
    </location>
</feature>